<protein>
    <submittedName>
        <fullName evidence="4">Glycosyltransferase family 2 protein</fullName>
    </submittedName>
</protein>
<dbReference type="PANTHER" id="PTHR43179:SF7">
    <property type="entry name" value="RHAMNOSYLTRANSFERASE WBBL"/>
    <property type="match status" value="1"/>
</dbReference>
<dbReference type="InterPro" id="IPR029044">
    <property type="entry name" value="Nucleotide-diphossugar_trans"/>
</dbReference>
<dbReference type="Pfam" id="PF02709">
    <property type="entry name" value="Glyco_transf_7C"/>
    <property type="match status" value="1"/>
</dbReference>
<dbReference type="InterPro" id="IPR027791">
    <property type="entry name" value="Galactosyl_T_C"/>
</dbReference>
<feature type="domain" description="Galactosyltransferase C-terminal" evidence="3">
    <location>
        <begin position="176"/>
        <end position="220"/>
    </location>
</feature>
<evidence type="ECO:0000259" key="3">
    <source>
        <dbReference type="Pfam" id="PF02709"/>
    </source>
</evidence>
<evidence type="ECO:0000259" key="2">
    <source>
        <dbReference type="Pfam" id="PF00535"/>
    </source>
</evidence>
<dbReference type="InterPro" id="IPR001173">
    <property type="entry name" value="Glyco_trans_2-like"/>
</dbReference>
<dbReference type="Pfam" id="PF00535">
    <property type="entry name" value="Glycos_transf_2"/>
    <property type="match status" value="1"/>
</dbReference>
<dbReference type="RefSeq" id="WP_150893617.1">
    <property type="nucleotide sequence ID" value="NZ_VYUY01000013.1"/>
</dbReference>
<evidence type="ECO:0000313" key="4">
    <source>
        <dbReference type="EMBL" id="KAA9132917.1"/>
    </source>
</evidence>
<dbReference type="AlphaFoldDB" id="A0A5N0TFM5"/>
<keyword evidence="5" id="KW-1185">Reference proteome</keyword>
<keyword evidence="1 4" id="KW-0808">Transferase</keyword>
<proteinExistence type="predicted"/>
<gene>
    <name evidence="4" type="ORF">F6B40_10055</name>
</gene>
<dbReference type="SUPFAM" id="SSF53448">
    <property type="entry name" value="Nucleotide-diphospho-sugar transferases"/>
    <property type="match status" value="1"/>
</dbReference>
<evidence type="ECO:0000313" key="5">
    <source>
        <dbReference type="Proteomes" id="UP000326838"/>
    </source>
</evidence>
<reference evidence="5" key="1">
    <citation type="submission" date="2019-09" db="EMBL/GenBank/DDBJ databases">
        <title>Mumia zhuanghuii sp. nov. isolated from the intestinal contents of plateau pika (Ochotona curzoniae) in the Qinghai-Tibet plateau of China.</title>
        <authorList>
            <person name="Tian Z."/>
        </authorList>
    </citation>
    <scope>NUCLEOTIDE SEQUENCE [LARGE SCALE GENOMIC DNA]</scope>
    <source>
        <strain evidence="5">L-033</strain>
    </source>
</reference>
<accession>A0A5N0TFM5</accession>
<dbReference type="GO" id="GO:0016740">
    <property type="term" value="F:transferase activity"/>
    <property type="evidence" value="ECO:0007669"/>
    <property type="project" value="UniProtKB-KW"/>
</dbReference>
<dbReference type="PANTHER" id="PTHR43179">
    <property type="entry name" value="RHAMNOSYLTRANSFERASE WBBL"/>
    <property type="match status" value="1"/>
</dbReference>
<dbReference type="CDD" id="cd04186">
    <property type="entry name" value="GT_2_like_c"/>
    <property type="match status" value="1"/>
</dbReference>
<feature type="domain" description="Glycosyltransferase 2-like" evidence="2">
    <location>
        <begin position="8"/>
        <end position="130"/>
    </location>
</feature>
<dbReference type="Proteomes" id="UP000326838">
    <property type="component" value="Unassembled WGS sequence"/>
</dbReference>
<dbReference type="Gene3D" id="3.90.550.10">
    <property type="entry name" value="Spore Coat Polysaccharide Biosynthesis Protein SpsA, Chain A"/>
    <property type="match status" value="1"/>
</dbReference>
<dbReference type="EMBL" id="VYUY01000013">
    <property type="protein sequence ID" value="KAA9132917.1"/>
    <property type="molecule type" value="Genomic_DNA"/>
</dbReference>
<comment type="caution">
    <text evidence="4">The sequence shown here is derived from an EMBL/GenBank/DDBJ whole genome shotgun (WGS) entry which is preliminary data.</text>
</comment>
<organism evidence="4 5">
    <name type="scientific">Microbacterium caowuchunii</name>
    <dbReference type="NCBI Taxonomy" id="2614638"/>
    <lineage>
        <taxon>Bacteria</taxon>
        <taxon>Bacillati</taxon>
        <taxon>Actinomycetota</taxon>
        <taxon>Actinomycetes</taxon>
        <taxon>Micrococcales</taxon>
        <taxon>Microbacteriaceae</taxon>
        <taxon>Microbacterium</taxon>
    </lineage>
</organism>
<sequence>MTRTAELSVVIVNYNTAQSTADAVRSLLETTRTPLEVIVVDNGSSDDSVDLLRAGFPDVDVIEAGENLGFAAGVNLGVARSRAPYVLLLNPDTTSLPGAVDALMAFAKHHPHYGLYGGRTLRPDGTLDPSSCWGAMSIWSLFCFATGLSTVFKRSAVFDPESLGSWARDAVREVPIITGCLLLISRSAWDDLGGMDEHFFLYGEDADFSRRARRAGHRPVIVPDATIVHAVGGSTASSGRKMCLVMAGRATELRLAWRAPARTIGLLLLQAGALLRRSHPTWKEVWHRRRDWRDGYPHARGALLHPSKTTTSGAS</sequence>
<name>A0A5N0TFM5_9MICO</name>
<evidence type="ECO:0000256" key="1">
    <source>
        <dbReference type="ARBA" id="ARBA00022679"/>
    </source>
</evidence>